<evidence type="ECO:0008006" key="4">
    <source>
        <dbReference type="Google" id="ProtNLM"/>
    </source>
</evidence>
<name>A0A1H8LY54_9PROT</name>
<protein>
    <recommendedName>
        <fullName evidence="4">DUF2325 domain-containing protein</fullName>
    </recommendedName>
</protein>
<gene>
    <name evidence="2" type="ORF">SAMN05216333_10492</name>
</gene>
<dbReference type="Proteomes" id="UP000198814">
    <property type="component" value="Unassembled WGS sequence"/>
</dbReference>
<keyword evidence="3" id="KW-1185">Reference proteome</keyword>
<dbReference type="Pfam" id="PF10087">
    <property type="entry name" value="DUF2325"/>
    <property type="match status" value="1"/>
</dbReference>
<dbReference type="OrthoDB" id="5296275at2"/>
<organism evidence="2 3">
    <name type="scientific">Nitrosomonas oligotropha</name>
    <dbReference type="NCBI Taxonomy" id="42354"/>
    <lineage>
        <taxon>Bacteria</taxon>
        <taxon>Pseudomonadati</taxon>
        <taxon>Pseudomonadota</taxon>
        <taxon>Betaproteobacteria</taxon>
        <taxon>Nitrosomonadales</taxon>
        <taxon>Nitrosomonadaceae</taxon>
        <taxon>Nitrosomonas</taxon>
    </lineage>
</organism>
<accession>A0A1H8LY54</accession>
<dbReference type="AlphaFoldDB" id="A0A1H8LY54"/>
<dbReference type="STRING" id="42354.SAMN05216333_10492"/>
<dbReference type="RefSeq" id="WP_090316383.1">
    <property type="nucleotide sequence ID" value="NZ_FNOE01000004.1"/>
</dbReference>
<dbReference type="EMBL" id="FODO01000004">
    <property type="protein sequence ID" value="SEO09796.1"/>
    <property type="molecule type" value="Genomic_DNA"/>
</dbReference>
<reference evidence="3" key="1">
    <citation type="submission" date="2016-10" db="EMBL/GenBank/DDBJ databases">
        <authorList>
            <person name="Varghese N."/>
            <person name="Submissions S."/>
        </authorList>
    </citation>
    <scope>NUCLEOTIDE SEQUENCE [LARGE SCALE GENOMIC DNA]</scope>
    <source>
        <strain evidence="3">Nm76</strain>
    </source>
</reference>
<sequence>MKFLKKLALANTSSTIPHDHFTTSESADTFVSCCLRIFTKLSYAWQQRLEHANPEITSPRRISNKSIPIVDWAPLIKAAYLTETKRKYSQADDHQYNSGCQLAGRSVLCVGGRIRLYPEYSQLVKSCDGCFMGFHGGSHDHLEDLPKLLKQADMIICPVDCINHEAFFTVKHYCKHSGKPCVLLARSEVNTFQAGIGALVAMTVSGSSQSCSGNITSRVVKSTE</sequence>
<dbReference type="InterPro" id="IPR016772">
    <property type="entry name" value="UCP020408"/>
</dbReference>
<proteinExistence type="inferred from homology"/>
<evidence type="ECO:0000313" key="3">
    <source>
        <dbReference type="Proteomes" id="UP000198814"/>
    </source>
</evidence>
<comment type="similarity">
    <text evidence="1">Belongs to the UPF0751 family.</text>
</comment>
<evidence type="ECO:0000313" key="2">
    <source>
        <dbReference type="EMBL" id="SEO09796.1"/>
    </source>
</evidence>
<evidence type="ECO:0000256" key="1">
    <source>
        <dbReference type="ARBA" id="ARBA00007189"/>
    </source>
</evidence>